<feature type="region of interest" description="Disordered" evidence="7">
    <location>
        <begin position="539"/>
        <end position="616"/>
    </location>
</feature>
<evidence type="ECO:0000256" key="7">
    <source>
        <dbReference type="SAM" id="MobiDB-lite"/>
    </source>
</evidence>
<dbReference type="GeneID" id="63720620"/>
<feature type="binding site" evidence="6">
    <location>
        <position position="157"/>
    </location>
    <ligand>
        <name>ATP</name>
        <dbReference type="ChEBI" id="CHEBI:30616"/>
    </ligand>
</feature>
<keyword evidence="4 9" id="KW-0418">Kinase</keyword>
<evidence type="ECO:0000256" key="4">
    <source>
        <dbReference type="ARBA" id="ARBA00022777"/>
    </source>
</evidence>
<dbReference type="SUPFAM" id="SSF56112">
    <property type="entry name" value="Protein kinase-like (PK-like)"/>
    <property type="match status" value="1"/>
</dbReference>
<feature type="region of interest" description="Disordered" evidence="7">
    <location>
        <begin position="1"/>
        <end position="22"/>
    </location>
</feature>
<gene>
    <name evidence="9" type="ORF">DCS_07977</name>
</gene>
<reference evidence="9 10" key="1">
    <citation type="journal article" date="2016" name="Sci. Rep.">
        <title>Insights into Adaptations to a Near-Obligate Nematode Endoparasitic Lifestyle from the Finished Genome of Drechmeria coniospora.</title>
        <authorList>
            <person name="Zhang L."/>
            <person name="Zhou Z."/>
            <person name="Guo Q."/>
            <person name="Fokkens L."/>
            <person name="Miskei M."/>
            <person name="Pocsi I."/>
            <person name="Zhang W."/>
            <person name="Chen M."/>
            <person name="Wang L."/>
            <person name="Sun Y."/>
            <person name="Donzelli B.G."/>
            <person name="Gibson D.M."/>
            <person name="Nelson D.R."/>
            <person name="Luo J.G."/>
            <person name="Rep M."/>
            <person name="Liu H."/>
            <person name="Yang S."/>
            <person name="Wang J."/>
            <person name="Krasnoff S.B."/>
            <person name="Xu Y."/>
            <person name="Molnar I."/>
            <person name="Lin M."/>
        </authorList>
    </citation>
    <scope>NUCLEOTIDE SEQUENCE [LARGE SCALE GENOMIC DNA]</scope>
    <source>
        <strain evidence="9 10">ARSEF 6962</strain>
    </source>
</reference>
<evidence type="ECO:0000256" key="5">
    <source>
        <dbReference type="ARBA" id="ARBA00022840"/>
    </source>
</evidence>
<dbReference type="PANTHER" id="PTHR24345:SF0">
    <property type="entry name" value="CELL CYCLE SERINE_THREONINE-PROTEIN KINASE CDC5_MSD2"/>
    <property type="match status" value="1"/>
</dbReference>
<dbReference type="SUPFAM" id="SSF82615">
    <property type="entry name" value="Polo-box domain"/>
    <property type="match status" value="2"/>
</dbReference>
<organism evidence="9 10">
    <name type="scientific">Drechmeria coniospora</name>
    <name type="common">Nematophagous fungus</name>
    <name type="synonym">Meria coniospora</name>
    <dbReference type="NCBI Taxonomy" id="98403"/>
    <lineage>
        <taxon>Eukaryota</taxon>
        <taxon>Fungi</taxon>
        <taxon>Dikarya</taxon>
        <taxon>Ascomycota</taxon>
        <taxon>Pezizomycotina</taxon>
        <taxon>Sordariomycetes</taxon>
        <taxon>Hypocreomycetidae</taxon>
        <taxon>Hypocreales</taxon>
        <taxon>Ophiocordycipitaceae</taxon>
        <taxon>Drechmeria</taxon>
    </lineage>
</organism>
<dbReference type="InParanoid" id="A0A151GG19"/>
<dbReference type="GO" id="GO:0005737">
    <property type="term" value="C:cytoplasm"/>
    <property type="evidence" value="ECO:0007669"/>
    <property type="project" value="TreeGrafter"/>
</dbReference>
<comment type="caution">
    <text evidence="9">The sequence shown here is derived from an EMBL/GenBank/DDBJ whole genome shotgun (WGS) entry which is preliminary data.</text>
</comment>
<keyword evidence="5 6" id="KW-0067">ATP-binding</keyword>
<dbReference type="PROSITE" id="PS50011">
    <property type="entry name" value="PROTEIN_KINASE_DOM"/>
    <property type="match status" value="1"/>
</dbReference>
<accession>A0A151GG19</accession>
<dbReference type="GO" id="GO:0005524">
    <property type="term" value="F:ATP binding"/>
    <property type="evidence" value="ECO:0007669"/>
    <property type="project" value="UniProtKB-UniRule"/>
</dbReference>
<keyword evidence="1" id="KW-0723">Serine/threonine-protein kinase</keyword>
<dbReference type="InterPro" id="IPR033701">
    <property type="entry name" value="POLO_box_1"/>
</dbReference>
<dbReference type="STRING" id="98403.A0A151GG19"/>
<dbReference type="InterPro" id="IPR008271">
    <property type="entry name" value="Ser/Thr_kinase_AS"/>
</dbReference>
<feature type="compositionally biased region" description="Basic and acidic residues" evidence="7">
    <location>
        <begin position="578"/>
        <end position="592"/>
    </location>
</feature>
<dbReference type="CDD" id="cd13118">
    <property type="entry name" value="POLO_box_1"/>
    <property type="match status" value="1"/>
</dbReference>
<dbReference type="GO" id="GO:0000922">
    <property type="term" value="C:spindle pole"/>
    <property type="evidence" value="ECO:0007669"/>
    <property type="project" value="TreeGrafter"/>
</dbReference>
<dbReference type="FunFam" id="3.30.200.20:FF:000042">
    <property type="entry name" value="Aurora kinase A"/>
    <property type="match status" value="1"/>
</dbReference>
<dbReference type="GO" id="GO:0007052">
    <property type="term" value="P:mitotic spindle organization"/>
    <property type="evidence" value="ECO:0007669"/>
    <property type="project" value="TreeGrafter"/>
</dbReference>
<dbReference type="Gene3D" id="1.10.510.10">
    <property type="entry name" value="Transferase(Phosphotransferase) domain 1"/>
    <property type="match status" value="1"/>
</dbReference>
<dbReference type="GO" id="GO:0005634">
    <property type="term" value="C:nucleus"/>
    <property type="evidence" value="ECO:0007669"/>
    <property type="project" value="TreeGrafter"/>
</dbReference>
<dbReference type="InterPro" id="IPR036947">
    <property type="entry name" value="POLO_box_dom_sf"/>
</dbReference>
<dbReference type="EMBL" id="LAYC01000003">
    <property type="protein sequence ID" value="KYK56012.1"/>
    <property type="molecule type" value="Genomic_DNA"/>
</dbReference>
<evidence type="ECO:0000313" key="10">
    <source>
        <dbReference type="Proteomes" id="UP000076580"/>
    </source>
</evidence>
<evidence type="ECO:0000259" key="8">
    <source>
        <dbReference type="PROSITE" id="PS50011"/>
    </source>
</evidence>
<proteinExistence type="predicted"/>
<evidence type="ECO:0000256" key="3">
    <source>
        <dbReference type="ARBA" id="ARBA00022741"/>
    </source>
</evidence>
<feature type="compositionally biased region" description="Polar residues" evidence="7">
    <location>
        <begin position="496"/>
        <end position="521"/>
    </location>
</feature>
<keyword evidence="3 6" id="KW-0547">Nucleotide-binding</keyword>
<keyword evidence="10" id="KW-1185">Reference proteome</keyword>
<dbReference type="Pfam" id="PF00069">
    <property type="entry name" value="Pkinase"/>
    <property type="match status" value="1"/>
</dbReference>
<evidence type="ECO:0000256" key="1">
    <source>
        <dbReference type="ARBA" id="ARBA00022527"/>
    </source>
</evidence>
<dbReference type="CDD" id="cd14099">
    <property type="entry name" value="STKc_PLK"/>
    <property type="match status" value="1"/>
</dbReference>
<feature type="region of interest" description="Disordered" evidence="7">
    <location>
        <begin position="953"/>
        <end position="977"/>
    </location>
</feature>
<dbReference type="GO" id="GO:0005816">
    <property type="term" value="C:spindle pole body"/>
    <property type="evidence" value="ECO:0007669"/>
    <property type="project" value="TreeGrafter"/>
</dbReference>
<sequence>MLFRETGTRSAHRMNTAGLKANHLSQNPLSDLLQSRCSILHVEHRHPPAPLQPVTMAHRVAAARAAADMEALSPRDVNAQRIPSHKISDLKTKTVAQLRAVKDKEHPPPPPPEVTEPCSVDQPDGAVYQVGKLLGKGGFAICYSAQLARTKKKYALKIVKSRMPPKMEQKFQTELQIHSKMRHKNVVHFLRAFSFDSCTYLVLELCNNGSLMDMVKRRKGLTEPEVRFYSVQIAGAIKYMHGKGIIHRDLKMGNIFLDGQMNAKIGDFGLAALLVTGRDMQTIRRTTLCGTPNYIAPEILEKGRKGHDHMVDIWSLGIIMFAMLTSKPPFQSSTTDEIYRRARERDYEWPTAEASQKFISEEAKDVVATMLQEADRRPDPDVIVQHPFFISGYMPTEADMSARLREVPPERQEFYATRMSSSVQSQSYRNLKEMCRECCVGPWSPVQVIHTQIWKEMAAEEKAGLTPVIPLADNLVYRPFSDYVSEQQQLRKKHASSISSYSAQPTSTSTSEERPASSTQIAPAAQKPLAGLLRQPPQSFAAQQRAQNKPAASATSVLRTKLPAEAMPSTSQTTRTRPRQDPVPEKAPRDDAPESSSKTTRSSVMRTNLPSARSAPSLQVVERAANMAADASHPVPVSRKRHSSGSIRSATLFSPLEQAEDVSGSHPDLILNRLKRLQAELERALNSRTMAIISSKTVTPPHPYVVVKWVDYTNKFGLGYILNDGSVGCILRDIPTTDGNKSAVLPPAGVFIRAAEEHILRRQDESYSDRNQPIPMMQSIKFFENNGERGLAEVSVSPEQFRVAVGEDGTAGKMSPGKDIYQHRKRERIILWKKFANYMIAYGRDETAPAGGATGGSGVMSPGQRDTQAELVTFYQRFGDVGCWSFCDGHLQFNFPDHTKIVLDPTGTWCHFWHLPQEAAESLAATGTIGAAALDDRATLSYPLQTLLNFQAKPSASRSARSTTSRRRPEIDPEMQGIPAANDFRHKIEFIKDVVKEWVANGGLGNSSMSRESRLRWTGFRETVHATIPQKHVWVTIGARWGDQRLSTFVDPRKPWELGEDVDSSAKR</sequence>
<dbReference type="InterPro" id="IPR011009">
    <property type="entry name" value="Kinase-like_dom_sf"/>
</dbReference>
<dbReference type="InterPro" id="IPR017441">
    <property type="entry name" value="Protein_kinase_ATP_BS"/>
</dbReference>
<protein>
    <submittedName>
        <fullName evidence="9">Cell cycle serine/threonine-protein kinase CDC5/MSD2</fullName>
    </submittedName>
</protein>
<dbReference type="AlphaFoldDB" id="A0A151GG19"/>
<evidence type="ECO:0000313" key="9">
    <source>
        <dbReference type="EMBL" id="KYK56012.1"/>
    </source>
</evidence>
<dbReference type="PROSITE" id="PS00108">
    <property type="entry name" value="PROTEIN_KINASE_ST"/>
    <property type="match status" value="1"/>
</dbReference>
<dbReference type="RefSeq" id="XP_040655364.1">
    <property type="nucleotide sequence ID" value="XM_040805260.1"/>
</dbReference>
<feature type="domain" description="Protein kinase" evidence="8">
    <location>
        <begin position="128"/>
        <end position="389"/>
    </location>
</feature>
<keyword evidence="2" id="KW-0808">Transferase</keyword>
<dbReference type="FunFam" id="3.30.1120.30:FF:000004">
    <property type="entry name" value="Serine/threonine-protein kinase"/>
    <property type="match status" value="1"/>
</dbReference>
<name>A0A151GG19_DRECN</name>
<dbReference type="Proteomes" id="UP000076580">
    <property type="component" value="Chromosome 03"/>
</dbReference>
<evidence type="ECO:0000256" key="2">
    <source>
        <dbReference type="ARBA" id="ARBA00022679"/>
    </source>
</evidence>
<dbReference type="SMART" id="SM00220">
    <property type="entry name" value="S_TKc"/>
    <property type="match status" value="1"/>
</dbReference>
<feature type="compositionally biased region" description="Polar residues" evidence="7">
    <location>
        <begin position="594"/>
        <end position="616"/>
    </location>
</feature>
<dbReference type="GO" id="GO:0000776">
    <property type="term" value="C:kinetochore"/>
    <property type="evidence" value="ECO:0007669"/>
    <property type="project" value="TreeGrafter"/>
</dbReference>
<dbReference type="PANTHER" id="PTHR24345">
    <property type="entry name" value="SERINE/THREONINE-PROTEIN KINASE PLK"/>
    <property type="match status" value="1"/>
</dbReference>
<feature type="region of interest" description="Disordered" evidence="7">
    <location>
        <begin position="495"/>
        <end position="521"/>
    </location>
</feature>
<dbReference type="Gene3D" id="3.30.1120.30">
    <property type="entry name" value="POLO box domain"/>
    <property type="match status" value="1"/>
</dbReference>
<dbReference type="PROSITE" id="PS00107">
    <property type="entry name" value="PROTEIN_KINASE_ATP"/>
    <property type="match status" value="1"/>
</dbReference>
<dbReference type="GO" id="GO:0004674">
    <property type="term" value="F:protein serine/threonine kinase activity"/>
    <property type="evidence" value="ECO:0007669"/>
    <property type="project" value="UniProtKB-KW"/>
</dbReference>
<dbReference type="InterPro" id="IPR000719">
    <property type="entry name" value="Prot_kinase_dom"/>
</dbReference>
<evidence type="ECO:0000256" key="6">
    <source>
        <dbReference type="PROSITE-ProRule" id="PRU10141"/>
    </source>
</evidence>